<dbReference type="PANTHER" id="PTHR44051:SF8">
    <property type="entry name" value="GLUTATHIONE S-TRANSFERASE GSTA"/>
    <property type="match status" value="1"/>
</dbReference>
<feature type="domain" description="GST C-terminal" evidence="4">
    <location>
        <begin position="100"/>
        <end position="233"/>
    </location>
</feature>
<keyword evidence="6" id="KW-1185">Reference proteome</keyword>
<dbReference type="Gene3D" id="3.40.30.10">
    <property type="entry name" value="Glutaredoxin"/>
    <property type="match status" value="1"/>
</dbReference>
<protein>
    <submittedName>
        <fullName evidence="5">Glutathione S-transferase, Thioredoxin-like superfamily, glutathione Transferase family</fullName>
    </submittedName>
</protein>
<dbReference type="InterPro" id="IPR004045">
    <property type="entry name" value="Glutathione_S-Trfase_N"/>
</dbReference>
<evidence type="ECO:0000256" key="2">
    <source>
        <dbReference type="RuleBase" id="RU003494"/>
    </source>
</evidence>
<proteinExistence type="inferred from homology"/>
<reference evidence="5" key="1">
    <citation type="submission" date="2022-06" db="EMBL/GenBank/DDBJ databases">
        <title>Complete genome sequences of two strains of the flax pathogen Septoria linicola.</title>
        <authorList>
            <person name="Lapalu N."/>
            <person name="Simon A."/>
            <person name="Demenou B."/>
            <person name="Paumier D."/>
            <person name="Guillot M.-P."/>
            <person name="Gout L."/>
            <person name="Valade R."/>
        </authorList>
    </citation>
    <scope>NUCLEOTIDE SEQUENCE</scope>
    <source>
        <strain evidence="5">SE15195</strain>
    </source>
</reference>
<dbReference type="Pfam" id="PF02798">
    <property type="entry name" value="GST_N"/>
    <property type="match status" value="1"/>
</dbReference>
<gene>
    <name evidence="5" type="ORF">Slin15195_G065150</name>
</gene>
<dbReference type="SFLD" id="SFLDS00019">
    <property type="entry name" value="Glutathione_Transferase_(cytos"/>
    <property type="match status" value="1"/>
</dbReference>
<dbReference type="SFLD" id="SFLDG01151">
    <property type="entry name" value="Main.2:_Nu-like"/>
    <property type="match status" value="1"/>
</dbReference>
<dbReference type="OrthoDB" id="422574at2759"/>
<dbReference type="SUPFAM" id="SSF52833">
    <property type="entry name" value="Thioredoxin-like"/>
    <property type="match status" value="1"/>
</dbReference>
<evidence type="ECO:0000259" key="4">
    <source>
        <dbReference type="PROSITE" id="PS50405"/>
    </source>
</evidence>
<dbReference type="InterPro" id="IPR036282">
    <property type="entry name" value="Glutathione-S-Trfase_C_sf"/>
</dbReference>
<feature type="domain" description="GST N-terminal" evidence="3">
    <location>
        <begin position="7"/>
        <end position="93"/>
    </location>
</feature>
<dbReference type="CDD" id="cd03048">
    <property type="entry name" value="GST_N_Ure2p_like"/>
    <property type="match status" value="1"/>
</dbReference>
<dbReference type="Pfam" id="PF00043">
    <property type="entry name" value="GST_C"/>
    <property type="match status" value="1"/>
</dbReference>
<dbReference type="PROSITE" id="PS50404">
    <property type="entry name" value="GST_NTER"/>
    <property type="match status" value="1"/>
</dbReference>
<evidence type="ECO:0000313" key="5">
    <source>
        <dbReference type="EMBL" id="USW53196.1"/>
    </source>
</evidence>
<sequence>MSAESENPSITLYTAQTPNGIKISITLEVLGLPYNVHKLNIAENEQKTEWFRAINPNARIPAMRDTFTDEKEIRLFESGSIMQYLVDRYNTEHRISYPRGTREWVETQNWLFFMNAGVGPMQGQANHFFRYATERIPYAIDRYQTETKRLYGVLDKHLQDADTSYLVGERCTIADIAHWGWIALARWSLGGSHHPVPPLDDSPALKAWEARMFERPAVQRGRQVPDKHQRGMLEDPVAMQAFEARGKAFYQKLAEEAREEPSEDETAALA</sequence>
<name>A0A9Q9AWN6_9PEZI</name>
<evidence type="ECO:0000256" key="1">
    <source>
        <dbReference type="ARBA" id="ARBA00007409"/>
    </source>
</evidence>
<dbReference type="Proteomes" id="UP001056384">
    <property type="component" value="Chromosome 5"/>
</dbReference>
<dbReference type="Gene3D" id="1.20.1050.10">
    <property type="match status" value="1"/>
</dbReference>
<dbReference type="InterPro" id="IPR040079">
    <property type="entry name" value="Glutathione_S-Trfase"/>
</dbReference>
<dbReference type="SUPFAM" id="SSF47616">
    <property type="entry name" value="GST C-terminal domain-like"/>
    <property type="match status" value="1"/>
</dbReference>
<evidence type="ECO:0000313" key="6">
    <source>
        <dbReference type="Proteomes" id="UP001056384"/>
    </source>
</evidence>
<evidence type="ECO:0000259" key="3">
    <source>
        <dbReference type="PROSITE" id="PS50404"/>
    </source>
</evidence>
<dbReference type="InterPro" id="IPR036249">
    <property type="entry name" value="Thioredoxin-like_sf"/>
</dbReference>
<organism evidence="5 6">
    <name type="scientific">Septoria linicola</name>
    <dbReference type="NCBI Taxonomy" id="215465"/>
    <lineage>
        <taxon>Eukaryota</taxon>
        <taxon>Fungi</taxon>
        <taxon>Dikarya</taxon>
        <taxon>Ascomycota</taxon>
        <taxon>Pezizomycotina</taxon>
        <taxon>Dothideomycetes</taxon>
        <taxon>Dothideomycetidae</taxon>
        <taxon>Mycosphaerellales</taxon>
        <taxon>Mycosphaerellaceae</taxon>
        <taxon>Septoria</taxon>
    </lineage>
</organism>
<dbReference type="AlphaFoldDB" id="A0A9Q9AWN6"/>
<accession>A0A9Q9AWN6</accession>
<dbReference type="PANTHER" id="PTHR44051">
    <property type="entry name" value="GLUTATHIONE S-TRANSFERASE-RELATED"/>
    <property type="match status" value="1"/>
</dbReference>
<dbReference type="InterPro" id="IPR010987">
    <property type="entry name" value="Glutathione-S-Trfase_C-like"/>
</dbReference>
<comment type="similarity">
    <text evidence="1 2">Belongs to the GST superfamily.</text>
</comment>
<dbReference type="PROSITE" id="PS50405">
    <property type="entry name" value="GST_CTER"/>
    <property type="match status" value="1"/>
</dbReference>
<dbReference type="InterPro" id="IPR004046">
    <property type="entry name" value="GST_C"/>
</dbReference>
<dbReference type="SFLD" id="SFLDG00358">
    <property type="entry name" value="Main_(cytGST)"/>
    <property type="match status" value="1"/>
</dbReference>
<dbReference type="EMBL" id="CP099422">
    <property type="protein sequence ID" value="USW53196.1"/>
    <property type="molecule type" value="Genomic_DNA"/>
</dbReference>